<dbReference type="AlphaFoldDB" id="A0A840QR23"/>
<sequence length="131" mass="14757">MKASLLFIIIILVTTSVVYDLRVGTLPKDNSSTNDEAPTEMSDDAFAMDEPFQEVIVEEGYTVLRITKALHGGEYPVSKQQILDDFSRLNPEATPKHIMIGHSYRFPLYETDTNENVSNDKDEESSLLQSE</sequence>
<gene>
    <name evidence="2" type="ORF">HNQ41_002092</name>
</gene>
<evidence type="ECO:0008006" key="4">
    <source>
        <dbReference type="Google" id="ProtNLM"/>
    </source>
</evidence>
<keyword evidence="3" id="KW-1185">Reference proteome</keyword>
<reference evidence="2 3" key="1">
    <citation type="submission" date="2020-08" db="EMBL/GenBank/DDBJ databases">
        <title>Genomic Encyclopedia of Type Strains, Phase IV (KMG-IV): sequencing the most valuable type-strain genomes for metagenomic binning, comparative biology and taxonomic classification.</title>
        <authorList>
            <person name="Goeker M."/>
        </authorList>
    </citation>
    <scope>NUCLEOTIDE SEQUENCE [LARGE SCALE GENOMIC DNA]</scope>
    <source>
        <strain evidence="2 3">DSM 24696</strain>
    </source>
</reference>
<feature type="region of interest" description="Disordered" evidence="1">
    <location>
        <begin position="112"/>
        <end position="131"/>
    </location>
</feature>
<accession>A0A840QR23</accession>
<dbReference type="Proteomes" id="UP000551878">
    <property type="component" value="Unassembled WGS sequence"/>
</dbReference>
<evidence type="ECO:0000256" key="1">
    <source>
        <dbReference type="SAM" id="MobiDB-lite"/>
    </source>
</evidence>
<dbReference type="EMBL" id="JACHHB010000009">
    <property type="protein sequence ID" value="MBB5173902.1"/>
    <property type="molecule type" value="Genomic_DNA"/>
</dbReference>
<proteinExistence type="predicted"/>
<organism evidence="2 3">
    <name type="scientific">Texcoconibacillus texcoconensis</name>
    <dbReference type="NCBI Taxonomy" id="1095777"/>
    <lineage>
        <taxon>Bacteria</taxon>
        <taxon>Bacillati</taxon>
        <taxon>Bacillota</taxon>
        <taxon>Bacilli</taxon>
        <taxon>Bacillales</taxon>
        <taxon>Bacillaceae</taxon>
        <taxon>Texcoconibacillus</taxon>
    </lineage>
</organism>
<dbReference type="RefSeq" id="WP_184664340.1">
    <property type="nucleotide sequence ID" value="NZ_JACHHB010000009.1"/>
</dbReference>
<comment type="caution">
    <text evidence="2">The sequence shown here is derived from an EMBL/GenBank/DDBJ whole genome shotgun (WGS) entry which is preliminary data.</text>
</comment>
<evidence type="ECO:0000313" key="3">
    <source>
        <dbReference type="Proteomes" id="UP000551878"/>
    </source>
</evidence>
<protein>
    <recommendedName>
        <fullName evidence="4">LysM domain-containing protein</fullName>
    </recommendedName>
</protein>
<evidence type="ECO:0000313" key="2">
    <source>
        <dbReference type="EMBL" id="MBB5173902.1"/>
    </source>
</evidence>
<name>A0A840QR23_9BACI</name>